<dbReference type="InterPro" id="IPR037671">
    <property type="entry name" value="PIGN_N"/>
</dbReference>
<dbReference type="EMBL" id="ML170160">
    <property type="protein sequence ID" value="TDL27113.1"/>
    <property type="molecule type" value="Genomic_DNA"/>
</dbReference>
<dbReference type="InterPro" id="IPR002591">
    <property type="entry name" value="Phosphodiest/P_Trfase"/>
</dbReference>
<evidence type="ECO:0000256" key="13">
    <source>
        <dbReference type="ARBA" id="ARBA00024850"/>
    </source>
</evidence>
<dbReference type="UniPathway" id="UPA00196"/>
<feature type="transmembrane region" description="Helical" evidence="14">
    <location>
        <begin position="594"/>
        <end position="610"/>
    </location>
</feature>
<reference evidence="16 17" key="1">
    <citation type="submission" date="2018-06" db="EMBL/GenBank/DDBJ databases">
        <title>A transcriptomic atlas of mushroom development highlights an independent origin of complex multicellularity.</title>
        <authorList>
            <consortium name="DOE Joint Genome Institute"/>
            <person name="Krizsan K."/>
            <person name="Almasi E."/>
            <person name="Merenyi Z."/>
            <person name="Sahu N."/>
            <person name="Viragh M."/>
            <person name="Koszo T."/>
            <person name="Mondo S."/>
            <person name="Kiss B."/>
            <person name="Balint B."/>
            <person name="Kues U."/>
            <person name="Barry K."/>
            <person name="Hegedus J.C."/>
            <person name="Henrissat B."/>
            <person name="Johnson J."/>
            <person name="Lipzen A."/>
            <person name="Ohm R."/>
            <person name="Nagy I."/>
            <person name="Pangilinan J."/>
            <person name="Yan J."/>
            <person name="Xiong Y."/>
            <person name="Grigoriev I.V."/>
            <person name="Hibbett D.S."/>
            <person name="Nagy L.G."/>
        </authorList>
    </citation>
    <scope>NUCLEOTIDE SEQUENCE [LARGE SCALE GENOMIC DNA]</scope>
    <source>
        <strain evidence="16 17">SZMC22713</strain>
    </source>
</reference>
<evidence type="ECO:0000256" key="5">
    <source>
        <dbReference type="ARBA" id="ARBA00022502"/>
    </source>
</evidence>
<keyword evidence="9 14" id="KW-1133">Transmembrane helix</keyword>
<feature type="transmembrane region" description="Helical" evidence="14">
    <location>
        <begin position="877"/>
        <end position="899"/>
    </location>
</feature>
<feature type="transmembrane region" description="Helical" evidence="14">
    <location>
        <begin position="570"/>
        <end position="588"/>
    </location>
</feature>
<dbReference type="Pfam" id="PF01663">
    <property type="entry name" value="Phosphodiest"/>
    <property type="match status" value="1"/>
</dbReference>
<dbReference type="GO" id="GO:0006506">
    <property type="term" value="P:GPI anchor biosynthetic process"/>
    <property type="evidence" value="ECO:0007669"/>
    <property type="project" value="UniProtKB-UniPathway"/>
</dbReference>
<evidence type="ECO:0000256" key="1">
    <source>
        <dbReference type="ARBA" id="ARBA00004477"/>
    </source>
</evidence>
<evidence type="ECO:0000256" key="9">
    <source>
        <dbReference type="ARBA" id="ARBA00022989"/>
    </source>
</evidence>
<evidence type="ECO:0000256" key="6">
    <source>
        <dbReference type="ARBA" id="ARBA00022679"/>
    </source>
</evidence>
<evidence type="ECO:0000313" key="17">
    <source>
        <dbReference type="Proteomes" id="UP000294933"/>
    </source>
</evidence>
<dbReference type="PANTHER" id="PTHR12250">
    <property type="entry name" value="PHOSPHATIDYLINOSITOL GLYCAN, CLASS N"/>
    <property type="match status" value="1"/>
</dbReference>
<gene>
    <name evidence="16" type="ORF">BD410DRAFT_879604</name>
</gene>
<feature type="transmembrane region" description="Helical" evidence="14">
    <location>
        <begin position="531"/>
        <end position="550"/>
    </location>
</feature>
<dbReference type="SUPFAM" id="SSF53649">
    <property type="entry name" value="Alkaline phosphatase-like"/>
    <property type="match status" value="1"/>
</dbReference>
<comment type="function">
    <text evidence="13 14">Ethanolamine phosphate transferase involved in glycosylphosphatidylinositol-anchor biosynthesis. Transfers ethanolamine phosphate to the first alpha-1,4-linked mannose of the glycosylphosphatidylinositol precursor of GPI-anchor.</text>
</comment>
<proteinExistence type="inferred from homology"/>
<comment type="subcellular location">
    <subcellularLocation>
        <location evidence="1 14">Endoplasmic reticulum membrane</location>
        <topology evidence="1 14">Multi-pass membrane protein</topology>
    </subcellularLocation>
</comment>
<dbReference type="EC" id="2.-.-.-" evidence="14"/>
<evidence type="ECO:0000256" key="12">
    <source>
        <dbReference type="ARBA" id="ARBA00023316"/>
    </source>
</evidence>
<dbReference type="FunFam" id="3.40.720.10:FF:000015">
    <property type="entry name" value="GPI ethanolamine phosphate transferase 1"/>
    <property type="match status" value="1"/>
</dbReference>
<feature type="transmembrane region" description="Helical" evidence="14">
    <location>
        <begin position="803"/>
        <end position="824"/>
    </location>
</feature>
<evidence type="ECO:0000256" key="11">
    <source>
        <dbReference type="ARBA" id="ARBA00023180"/>
    </source>
</evidence>
<keyword evidence="6 14" id="KW-0808">Transferase</keyword>
<dbReference type="AlphaFoldDB" id="A0A4Y7QHH2"/>
<feature type="transmembrane region" description="Helical" evidence="14">
    <location>
        <begin position="911"/>
        <end position="935"/>
    </location>
</feature>
<evidence type="ECO:0000256" key="8">
    <source>
        <dbReference type="ARBA" id="ARBA00022824"/>
    </source>
</evidence>
<feature type="transmembrane region" description="Helical" evidence="14">
    <location>
        <begin position="740"/>
        <end position="757"/>
    </location>
</feature>
<name>A0A4Y7QHH2_9AGAM</name>
<organism evidence="16 17">
    <name type="scientific">Rickenella mellea</name>
    <dbReference type="NCBI Taxonomy" id="50990"/>
    <lineage>
        <taxon>Eukaryota</taxon>
        <taxon>Fungi</taxon>
        <taxon>Dikarya</taxon>
        <taxon>Basidiomycota</taxon>
        <taxon>Agaricomycotina</taxon>
        <taxon>Agaricomycetes</taxon>
        <taxon>Hymenochaetales</taxon>
        <taxon>Rickenellaceae</taxon>
        <taxon>Rickenella</taxon>
    </lineage>
</organism>
<keyword evidence="8 14" id="KW-0256">Endoplasmic reticulum</keyword>
<keyword evidence="12" id="KW-0961">Cell wall biogenesis/degradation</keyword>
<dbReference type="Gene3D" id="3.40.720.10">
    <property type="entry name" value="Alkaline Phosphatase, subunit A"/>
    <property type="match status" value="1"/>
</dbReference>
<dbReference type="InterPro" id="IPR017852">
    <property type="entry name" value="GPI_EtnP_transferase_1_C"/>
</dbReference>
<dbReference type="OrthoDB" id="2748310at2759"/>
<feature type="domain" description="GPI ethanolamine phosphate transferase 1 C-terminal" evidence="15">
    <location>
        <begin position="457"/>
        <end position="903"/>
    </location>
</feature>
<dbReference type="GO" id="GO:0071555">
    <property type="term" value="P:cell wall organization"/>
    <property type="evidence" value="ECO:0007669"/>
    <property type="project" value="UniProtKB-KW"/>
</dbReference>
<comment type="pathway">
    <text evidence="2 14">Glycolipid biosynthesis; glycosylphosphatidylinositol-anchor biosynthesis.</text>
</comment>
<keyword evidence="10 14" id="KW-0472">Membrane</keyword>
<evidence type="ECO:0000259" key="15">
    <source>
        <dbReference type="Pfam" id="PF04987"/>
    </source>
</evidence>
<dbReference type="InterPro" id="IPR017850">
    <property type="entry name" value="Alkaline_phosphatase_core_sf"/>
</dbReference>
<evidence type="ECO:0000313" key="16">
    <source>
        <dbReference type="EMBL" id="TDL27113.1"/>
    </source>
</evidence>
<dbReference type="CDD" id="cd16020">
    <property type="entry name" value="GPI_EPT_1"/>
    <property type="match status" value="1"/>
</dbReference>
<dbReference type="STRING" id="50990.A0A4Y7QHH2"/>
<feature type="transmembrane region" description="Helical" evidence="14">
    <location>
        <begin position="468"/>
        <end position="490"/>
    </location>
</feature>
<feature type="transmembrane region" description="Helical" evidence="14">
    <location>
        <begin position="502"/>
        <end position="519"/>
    </location>
</feature>
<keyword evidence="5 14" id="KW-0337">GPI-anchor biosynthesis</keyword>
<keyword evidence="17" id="KW-1185">Reference proteome</keyword>
<comment type="similarity">
    <text evidence="3 14">Belongs to the PIGG/PIGN/PIGO family. PIGN subfamily.</text>
</comment>
<dbReference type="Proteomes" id="UP000294933">
    <property type="component" value="Unassembled WGS sequence"/>
</dbReference>
<feature type="transmembrane region" description="Helical" evidence="14">
    <location>
        <begin position="844"/>
        <end position="865"/>
    </location>
</feature>
<evidence type="ECO:0000256" key="10">
    <source>
        <dbReference type="ARBA" id="ARBA00023136"/>
    </source>
</evidence>
<dbReference type="VEuPathDB" id="FungiDB:BD410DRAFT_879604"/>
<feature type="transmembrane region" description="Helical" evidence="14">
    <location>
        <begin position="651"/>
        <end position="670"/>
    </location>
</feature>
<protein>
    <recommendedName>
        <fullName evidence="4 14">GPI ethanolamine phosphate transferase 1</fullName>
        <ecNumber evidence="14">2.-.-.-</ecNumber>
    </recommendedName>
</protein>
<evidence type="ECO:0000256" key="7">
    <source>
        <dbReference type="ARBA" id="ARBA00022692"/>
    </source>
</evidence>
<feature type="transmembrane region" description="Helical" evidence="14">
    <location>
        <begin position="12"/>
        <end position="34"/>
    </location>
</feature>
<evidence type="ECO:0000256" key="3">
    <source>
        <dbReference type="ARBA" id="ARBA00008400"/>
    </source>
</evidence>
<evidence type="ECO:0000256" key="4">
    <source>
        <dbReference type="ARBA" id="ARBA00020831"/>
    </source>
</evidence>
<dbReference type="Pfam" id="PF04987">
    <property type="entry name" value="PigN"/>
    <property type="match status" value="1"/>
</dbReference>
<evidence type="ECO:0000256" key="2">
    <source>
        <dbReference type="ARBA" id="ARBA00004687"/>
    </source>
</evidence>
<evidence type="ECO:0000256" key="14">
    <source>
        <dbReference type="RuleBase" id="RU367138"/>
    </source>
</evidence>
<dbReference type="GO" id="GO:0051377">
    <property type="term" value="F:mannose-ethanolamine phosphotransferase activity"/>
    <property type="evidence" value="ECO:0007669"/>
    <property type="project" value="UniProtKB-UniRule"/>
</dbReference>
<dbReference type="PANTHER" id="PTHR12250:SF0">
    <property type="entry name" value="GPI ETHANOLAMINE PHOSPHATE TRANSFERASE 1"/>
    <property type="match status" value="1"/>
</dbReference>
<accession>A0A4Y7QHH2</accession>
<dbReference type="InterPro" id="IPR007070">
    <property type="entry name" value="GPI_EtnP_transferase_1"/>
</dbReference>
<dbReference type="GO" id="GO:0005789">
    <property type="term" value="C:endoplasmic reticulum membrane"/>
    <property type="evidence" value="ECO:0007669"/>
    <property type="project" value="UniProtKB-SubCell"/>
</dbReference>
<keyword evidence="11" id="KW-0325">Glycoprotein</keyword>
<sequence length="951" mass="105930">MDSKLSSRVLKILCLGLVFHLFYIISVFDCYFTSPVVNGMQQFRVRQAKAKRLVLIVGKLSCDGLRADLLMNLNPFPTIADSPEVVAPYLRSIAETRGAFGVSHTRVPTESRPGHVAIIAGMYEDVSAVTKGWKTNPVEFDSVFNQSSHTFSFGSPDILPMFARGAIPGKVKTWMYNEDDEDFTKDATALDIWVIEQLETLLRNATTDRTLDRQLREDGVVFFLHLLGLDTTGHSYRPHSKEYMHNIEVVDNIVKRTELLLKKFYRDDETSYIFTADHGMSNIGNHGDGNPDSTRTPLIAWGKGIRGPLPDTVISSHDNYSRPWGLDKFVRQDVEQADIAPLMTTLLGINLPVNSVGVVPDVDPVSPGYLRPKGGEREKAEAAVVNARSILEQYRVKHRLKAEHSVSYQPFPQLTPANGPTSIPGTQELVEIEQLVTLEHWAEARKKSMELIRVALEGLRYLQTYDRILLRSIVTAGYIGWAAFSAASLISSDSTGPSPSRTSRLGLPIIAGSVLLGFWGRFAVQKSPWTYYAYVAFPCYFWYETIRLTLPFALRGTSHSQSAGLSTFQLKSLGISAAVILSLQGMVAAYTNRAIWSIGFVAIGVYWPLVHWPSSIRQEDPIFLVRWAISCLSTALFPLRDVEQRESSSLIVAGGVAMICVGSVSAYVLTQSDSQRKRIVPTSLLFIGLSTLVTYDSVVRLQTKVGLPFVNKALNWTLLFLSASYPKLSRMQYPNEYSKLLGLFLAFAPCFVILSIAAEGLFYLSYCATLITWIGVETKVRAHTRKAQNLSKAESYQPTLDDVRIALFFLFFVQVAFFGTGNVASVSSFYLEPVYRLVPVFNPFIMASLLIFKIIAPYVMLSAVFATLNSQLGLPPFSLFLIALSMTDMMTITFFLNVTDTGSWLEIGQSISFFVIASLLLVWSAGICILGEWLMSGSTNDHRLQKKRKLQ</sequence>
<keyword evidence="7 14" id="KW-0812">Transmembrane</keyword>